<evidence type="ECO:0008006" key="4">
    <source>
        <dbReference type="Google" id="ProtNLM"/>
    </source>
</evidence>
<reference evidence="2 3" key="1">
    <citation type="submission" date="2017-02" db="EMBL/GenBank/DDBJ databases">
        <authorList>
            <person name="Peterson S.W."/>
        </authorList>
    </citation>
    <scope>NUCLEOTIDE SEQUENCE [LARGE SCALE GENOMIC DNA]</scope>
    <source>
        <strain evidence="2 3">DSM 18108</strain>
    </source>
</reference>
<feature type="signal peptide" evidence="1">
    <location>
        <begin position="1"/>
        <end position="21"/>
    </location>
</feature>
<dbReference type="EMBL" id="FUZZ01000001">
    <property type="protein sequence ID" value="SKC99336.1"/>
    <property type="molecule type" value="Genomic_DNA"/>
</dbReference>
<dbReference type="RefSeq" id="WP_079468712.1">
    <property type="nucleotide sequence ID" value="NZ_FUZZ01000001.1"/>
</dbReference>
<evidence type="ECO:0000313" key="3">
    <source>
        <dbReference type="Proteomes" id="UP000190166"/>
    </source>
</evidence>
<name>A0A1T5NFW9_9BACT</name>
<protein>
    <recommendedName>
        <fullName evidence="4">Serpin B</fullName>
    </recommendedName>
</protein>
<feature type="chain" id="PRO_5012504741" description="Serpin B" evidence="1">
    <location>
        <begin position="22"/>
        <end position="346"/>
    </location>
</feature>
<evidence type="ECO:0000313" key="2">
    <source>
        <dbReference type="EMBL" id="SKC99336.1"/>
    </source>
</evidence>
<dbReference type="AlphaFoldDB" id="A0A1T5NFW9"/>
<proteinExistence type="predicted"/>
<dbReference type="PROSITE" id="PS51257">
    <property type="entry name" value="PROKAR_LIPOPROTEIN"/>
    <property type="match status" value="1"/>
</dbReference>
<dbReference type="Proteomes" id="UP000190166">
    <property type="component" value="Unassembled WGS sequence"/>
</dbReference>
<keyword evidence="3" id="KW-1185">Reference proteome</keyword>
<organism evidence="2 3">
    <name type="scientific">Chitinophaga ginsengisegetis</name>
    <dbReference type="NCBI Taxonomy" id="393003"/>
    <lineage>
        <taxon>Bacteria</taxon>
        <taxon>Pseudomonadati</taxon>
        <taxon>Bacteroidota</taxon>
        <taxon>Chitinophagia</taxon>
        <taxon>Chitinophagales</taxon>
        <taxon>Chitinophagaceae</taxon>
        <taxon>Chitinophaga</taxon>
    </lineage>
</organism>
<dbReference type="InterPro" id="IPR023795">
    <property type="entry name" value="Serpin_CS"/>
</dbReference>
<sequence length="346" mass="38951">MKVYVVLIALAAAMSSCHTNSNEPLTDATDSLPGGFPPVIAIEKLKTTVFVPTLESRIPHDKNVIYTPTLLFAWDEVKEHLPGGVLPSDGSSADFLLLNKSASHQASLGKAEFKTTVYVSRDTIRATASFNKSLPFYTSMQRWDTLLRFNKQPVVSFGIYDYNYTLTQNVDIVYYKDDDHFCIKLIPADSTQEIILMKGIDTATNLDDIIKQLKKQERLGQEEANNSDLYWKRFFTTEDKLLIPALAFNIAAHYPQLEGQTFTTGLRFFEVITAAQRTALVFNEHGSMMESEAEIAVSAVDSSRPRPKTMLFDKPFLLMMKKKTAAQAYFVMLVNNTELMIPSKKE</sequence>
<dbReference type="PROSITE" id="PS00284">
    <property type="entry name" value="SERPIN"/>
    <property type="match status" value="1"/>
</dbReference>
<accession>A0A1T5NFW9</accession>
<dbReference type="STRING" id="393003.SAMN05660461_1450"/>
<gene>
    <name evidence="2" type="ORF">SAMN05660461_1450</name>
</gene>
<keyword evidence="1" id="KW-0732">Signal</keyword>
<evidence type="ECO:0000256" key="1">
    <source>
        <dbReference type="SAM" id="SignalP"/>
    </source>
</evidence>